<comment type="caution">
    <text evidence="2">The sequence shown here is derived from an EMBL/GenBank/DDBJ whole genome shotgun (WGS) entry which is preliminary data.</text>
</comment>
<name>A0A4Z2EWJ0_9TELE</name>
<evidence type="ECO:0000313" key="2">
    <source>
        <dbReference type="EMBL" id="TNN32941.1"/>
    </source>
</evidence>
<reference evidence="2 3" key="1">
    <citation type="submission" date="2019-03" db="EMBL/GenBank/DDBJ databases">
        <title>First draft genome of Liparis tanakae, snailfish: a comprehensive survey of snailfish specific genes.</title>
        <authorList>
            <person name="Kim W."/>
            <person name="Song I."/>
            <person name="Jeong J.-H."/>
            <person name="Kim D."/>
            <person name="Kim S."/>
            <person name="Ryu S."/>
            <person name="Song J.Y."/>
            <person name="Lee S.K."/>
        </authorList>
    </citation>
    <scope>NUCLEOTIDE SEQUENCE [LARGE SCALE GENOMIC DNA]</scope>
    <source>
        <tissue evidence="2">Muscle</tissue>
    </source>
</reference>
<dbReference type="AlphaFoldDB" id="A0A4Z2EWJ0"/>
<keyword evidence="3" id="KW-1185">Reference proteome</keyword>
<gene>
    <name evidence="2" type="ORF">EYF80_056899</name>
</gene>
<proteinExistence type="predicted"/>
<accession>A0A4Z2EWJ0</accession>
<feature type="region of interest" description="Disordered" evidence="1">
    <location>
        <begin position="1"/>
        <end position="50"/>
    </location>
</feature>
<dbReference type="Proteomes" id="UP000314294">
    <property type="component" value="Unassembled WGS sequence"/>
</dbReference>
<dbReference type="EMBL" id="SRLO01002423">
    <property type="protein sequence ID" value="TNN32941.1"/>
    <property type="molecule type" value="Genomic_DNA"/>
</dbReference>
<evidence type="ECO:0000313" key="3">
    <source>
        <dbReference type="Proteomes" id="UP000314294"/>
    </source>
</evidence>
<protein>
    <submittedName>
        <fullName evidence="2">Uncharacterized protein</fullName>
    </submittedName>
</protein>
<organism evidence="2 3">
    <name type="scientific">Liparis tanakae</name>
    <name type="common">Tanaka's snailfish</name>
    <dbReference type="NCBI Taxonomy" id="230148"/>
    <lineage>
        <taxon>Eukaryota</taxon>
        <taxon>Metazoa</taxon>
        <taxon>Chordata</taxon>
        <taxon>Craniata</taxon>
        <taxon>Vertebrata</taxon>
        <taxon>Euteleostomi</taxon>
        <taxon>Actinopterygii</taxon>
        <taxon>Neopterygii</taxon>
        <taxon>Teleostei</taxon>
        <taxon>Neoteleostei</taxon>
        <taxon>Acanthomorphata</taxon>
        <taxon>Eupercaria</taxon>
        <taxon>Perciformes</taxon>
        <taxon>Cottioidei</taxon>
        <taxon>Cottales</taxon>
        <taxon>Liparidae</taxon>
        <taxon>Liparis</taxon>
    </lineage>
</organism>
<sequence length="223" mass="24332">MKEQEGGVKEPLKIHTREESRTRGRSQEQEGGVKEPLKINTRGRSSRRPQLTRERVRLKFLILATSSPEKLGDTSLLIGLTWQAIMMVLRRRRRRRRGGAGGEAALLAGQAAVGADGLHAVARLHQVHQVVVQDDVHGARQLAGRRLLRHLLHRDGLVVLVHRQPELRLQGVVLLVLGGGGEGVHTRAGAKSGANRAVSVRGVTCLVPKLPSNATKNSSYCLA</sequence>
<evidence type="ECO:0000256" key="1">
    <source>
        <dbReference type="SAM" id="MobiDB-lite"/>
    </source>
</evidence>
<feature type="compositionally biased region" description="Basic and acidic residues" evidence="1">
    <location>
        <begin position="1"/>
        <end position="37"/>
    </location>
</feature>